<feature type="transmembrane region" description="Helical" evidence="7">
    <location>
        <begin position="175"/>
        <end position="195"/>
    </location>
</feature>
<dbReference type="FunFam" id="1.20.1510.10:FF:000006">
    <property type="entry name" value="Divalent cation efflux transporter"/>
    <property type="match status" value="1"/>
</dbReference>
<evidence type="ECO:0000256" key="7">
    <source>
        <dbReference type="SAM" id="Phobius"/>
    </source>
</evidence>
<dbReference type="InterPro" id="IPR002524">
    <property type="entry name" value="Cation_efflux"/>
</dbReference>
<feature type="transmembrane region" description="Helical" evidence="7">
    <location>
        <begin position="81"/>
        <end position="99"/>
    </location>
</feature>
<name>A0A0S7BZ70_9BACT</name>
<dbReference type="EMBL" id="DF968182">
    <property type="protein sequence ID" value="GAP43899.1"/>
    <property type="molecule type" value="Genomic_DNA"/>
</dbReference>
<organism evidence="10">
    <name type="scientific">Lentimicrobium saccharophilum</name>
    <dbReference type="NCBI Taxonomy" id="1678841"/>
    <lineage>
        <taxon>Bacteria</taxon>
        <taxon>Pseudomonadati</taxon>
        <taxon>Bacteroidota</taxon>
        <taxon>Bacteroidia</taxon>
        <taxon>Bacteroidales</taxon>
        <taxon>Lentimicrobiaceae</taxon>
        <taxon>Lentimicrobium</taxon>
    </lineage>
</organism>
<keyword evidence="6 7" id="KW-0472">Membrane</keyword>
<feature type="domain" description="Cation efflux protein transmembrane" evidence="8">
    <location>
        <begin position="15"/>
        <end position="205"/>
    </location>
</feature>
<sequence>MMNEEGRILANREGWVSIVGNLLLFILKFWAGIVSGSIAIIADAWHTLSDSLTSVVVLAGVKLSSRPADREHPFGHGRAELIAALVIGVLLSVVAFNFVVEGVQRLRDRQAVNYGAFAIIATVISVVAKEAMARYAFWVSKRSASRSVRADAWHHRSDAISSVVILAGIFLGKHIWWIDGVLGIIVAFLIFYAAYDILRDAMNTMLGEQPEPELISQIAEICRNESLLELQPHHIHVHRYGEHTELTMHIRLPDNMTLFDAHEIATRVEVRLKKEMSIISTIHMEPQGLTHP</sequence>
<evidence type="ECO:0000256" key="3">
    <source>
        <dbReference type="ARBA" id="ARBA00022448"/>
    </source>
</evidence>
<dbReference type="InterPro" id="IPR050291">
    <property type="entry name" value="CDF_Transporter"/>
</dbReference>
<dbReference type="PANTHER" id="PTHR43840">
    <property type="entry name" value="MITOCHONDRIAL METAL TRANSPORTER 1-RELATED"/>
    <property type="match status" value="1"/>
</dbReference>
<dbReference type="PANTHER" id="PTHR43840:SF15">
    <property type="entry name" value="MITOCHONDRIAL METAL TRANSPORTER 1-RELATED"/>
    <property type="match status" value="1"/>
</dbReference>
<comment type="subcellular location">
    <subcellularLocation>
        <location evidence="1">Membrane</location>
        <topology evidence="1">Multi-pass membrane protein</topology>
    </subcellularLocation>
</comment>
<dbReference type="RefSeq" id="WP_236695654.1">
    <property type="nucleotide sequence ID" value="NZ_DF968182.1"/>
</dbReference>
<evidence type="ECO:0000313" key="11">
    <source>
        <dbReference type="Proteomes" id="UP000053091"/>
    </source>
</evidence>
<dbReference type="Gene3D" id="1.20.1510.10">
    <property type="entry name" value="Cation efflux protein transmembrane domain"/>
    <property type="match status" value="1"/>
</dbReference>
<evidence type="ECO:0000256" key="2">
    <source>
        <dbReference type="ARBA" id="ARBA00008114"/>
    </source>
</evidence>
<gene>
    <name evidence="10" type="ORF">TBC1_112057</name>
</gene>
<dbReference type="AlphaFoldDB" id="A0A0S7BZ70"/>
<dbReference type="SUPFAM" id="SSF161111">
    <property type="entry name" value="Cation efflux protein transmembrane domain-like"/>
    <property type="match status" value="1"/>
</dbReference>
<dbReference type="Proteomes" id="UP000053091">
    <property type="component" value="Unassembled WGS sequence"/>
</dbReference>
<dbReference type="InterPro" id="IPR058533">
    <property type="entry name" value="Cation_efflux_TM"/>
</dbReference>
<dbReference type="GO" id="GO:0008324">
    <property type="term" value="F:monoatomic cation transmembrane transporter activity"/>
    <property type="evidence" value="ECO:0007669"/>
    <property type="project" value="InterPro"/>
</dbReference>
<keyword evidence="5 7" id="KW-1133">Transmembrane helix</keyword>
<evidence type="ECO:0000256" key="1">
    <source>
        <dbReference type="ARBA" id="ARBA00004141"/>
    </source>
</evidence>
<keyword evidence="3" id="KW-0813">Transport</keyword>
<evidence type="ECO:0000313" key="10">
    <source>
        <dbReference type="EMBL" id="GAP43899.1"/>
    </source>
</evidence>
<dbReference type="GO" id="GO:0016020">
    <property type="term" value="C:membrane"/>
    <property type="evidence" value="ECO:0007669"/>
    <property type="project" value="UniProtKB-SubCell"/>
</dbReference>
<dbReference type="Gene3D" id="3.30.70.1350">
    <property type="entry name" value="Cation efflux protein, cytoplasmic domain"/>
    <property type="match status" value="1"/>
</dbReference>
<evidence type="ECO:0000256" key="6">
    <source>
        <dbReference type="ARBA" id="ARBA00023136"/>
    </source>
</evidence>
<reference evidence="10" key="1">
    <citation type="journal article" date="2015" name="Genome Announc.">
        <title>Draft Genome Sequence of Bacteroidales Strain TBC1, a Novel Isolate from a Methanogenic Wastewater Treatment System.</title>
        <authorList>
            <person name="Tourlousse D.M."/>
            <person name="Matsuura N."/>
            <person name="Sun L."/>
            <person name="Toyonaga M."/>
            <person name="Kuroda K."/>
            <person name="Ohashi A."/>
            <person name="Cruz R."/>
            <person name="Yamaguchi T."/>
            <person name="Sekiguchi Y."/>
        </authorList>
    </citation>
    <scope>NUCLEOTIDE SEQUENCE [LARGE SCALE GENOMIC DNA]</scope>
    <source>
        <strain evidence="10">TBC1</strain>
    </source>
</reference>
<dbReference type="SUPFAM" id="SSF160240">
    <property type="entry name" value="Cation efflux protein cytoplasmic domain-like"/>
    <property type="match status" value="1"/>
</dbReference>
<dbReference type="Pfam" id="PF01545">
    <property type="entry name" value="Cation_efflux"/>
    <property type="match status" value="1"/>
</dbReference>
<comment type="similarity">
    <text evidence="2">Belongs to the cation diffusion facilitator (CDF) transporter (TC 2.A.4) family.</text>
</comment>
<feature type="domain" description="Cation efflux protein cytoplasmic" evidence="9">
    <location>
        <begin position="210"/>
        <end position="286"/>
    </location>
</feature>
<evidence type="ECO:0000256" key="4">
    <source>
        <dbReference type="ARBA" id="ARBA00022692"/>
    </source>
</evidence>
<keyword evidence="11" id="KW-1185">Reference proteome</keyword>
<keyword evidence="4 7" id="KW-0812">Transmembrane</keyword>
<feature type="transmembrane region" description="Helical" evidence="7">
    <location>
        <begin position="111"/>
        <end position="128"/>
    </location>
</feature>
<feature type="transmembrane region" description="Helical" evidence="7">
    <location>
        <begin position="21"/>
        <end position="42"/>
    </location>
</feature>
<proteinExistence type="inferred from homology"/>
<dbReference type="InterPro" id="IPR027469">
    <property type="entry name" value="Cation_efflux_TMD_sf"/>
</dbReference>
<dbReference type="PATRIC" id="fig|1678841.3.peg.2298"/>
<evidence type="ECO:0000256" key="5">
    <source>
        <dbReference type="ARBA" id="ARBA00022989"/>
    </source>
</evidence>
<dbReference type="NCBIfam" id="TIGR01297">
    <property type="entry name" value="CDF"/>
    <property type="match status" value="1"/>
</dbReference>
<protein>
    <submittedName>
        <fullName evidence="10">Cation diffusion facilitator family transporter</fullName>
    </submittedName>
</protein>
<evidence type="ECO:0000259" key="9">
    <source>
        <dbReference type="Pfam" id="PF16916"/>
    </source>
</evidence>
<dbReference type="Pfam" id="PF16916">
    <property type="entry name" value="ZT_dimer"/>
    <property type="match status" value="1"/>
</dbReference>
<accession>A0A0S7BZ70</accession>
<dbReference type="InterPro" id="IPR036837">
    <property type="entry name" value="Cation_efflux_CTD_sf"/>
</dbReference>
<dbReference type="InterPro" id="IPR027470">
    <property type="entry name" value="Cation_efflux_CTD"/>
</dbReference>
<dbReference type="STRING" id="1678841.TBC1_112057"/>
<evidence type="ECO:0000259" key="8">
    <source>
        <dbReference type="Pfam" id="PF01545"/>
    </source>
</evidence>